<dbReference type="PROSITE" id="PS50931">
    <property type="entry name" value="HTH_LYSR"/>
    <property type="match status" value="1"/>
</dbReference>
<sequence>MIERTHLRILRGIEREGSLTAAAASLHLTQSALSHAIKKLEQQSGATIWERDGRRVRLTPAGDYLLNAANRLLPQLERADEVLTEYGEGEQGSLRIGMECHPCYQWLLKVVEPYLQAWPGVDIDVMQQFQFGGMAALFSHDIDILVTPDPLDRPGVLFEPVFDYEQILAVAADHRLAGRDHIKPSDLNNEVLFSYPVDADRLDIYTRFLTPARCAPRKHKSVESTDIMLQLVAAGRGVAALPRWLIGEYADKLSLEAVRLGRKGIPKQIHLGVRKVDRHNQHIEALLELAQTVGELGER</sequence>
<name>A0ABU3BWF6_9GAMM</name>
<dbReference type="InterPro" id="IPR000847">
    <property type="entry name" value="LysR_HTH_N"/>
</dbReference>
<evidence type="ECO:0000256" key="4">
    <source>
        <dbReference type="ARBA" id="ARBA00022490"/>
    </source>
</evidence>
<evidence type="ECO:0000313" key="12">
    <source>
        <dbReference type="Proteomes" id="UP001251857"/>
    </source>
</evidence>
<dbReference type="Pfam" id="PF00126">
    <property type="entry name" value="HTH_1"/>
    <property type="match status" value="1"/>
</dbReference>
<proteinExistence type="inferred from homology"/>
<evidence type="ECO:0000256" key="2">
    <source>
        <dbReference type="ARBA" id="ARBA00009437"/>
    </source>
</evidence>
<feature type="domain" description="HTH lysR-type" evidence="10">
    <location>
        <begin position="1"/>
        <end position="59"/>
    </location>
</feature>
<keyword evidence="6" id="KW-0805">Transcription regulation</keyword>
<dbReference type="Gene3D" id="3.40.190.10">
    <property type="entry name" value="Periplasmic binding protein-like II"/>
    <property type="match status" value="1"/>
</dbReference>
<evidence type="ECO:0000313" key="11">
    <source>
        <dbReference type="EMBL" id="MDT0633627.1"/>
    </source>
</evidence>
<comment type="similarity">
    <text evidence="2">Belongs to the LysR transcriptional regulatory family.</text>
</comment>
<keyword evidence="12" id="KW-1185">Reference proteome</keyword>
<dbReference type="InterPro" id="IPR036388">
    <property type="entry name" value="WH-like_DNA-bd_sf"/>
</dbReference>
<dbReference type="PANTHER" id="PTHR30346:SF28">
    <property type="entry name" value="HTH-TYPE TRANSCRIPTIONAL REGULATOR CYNR"/>
    <property type="match status" value="1"/>
</dbReference>
<dbReference type="RefSeq" id="WP_311651338.1">
    <property type="nucleotide sequence ID" value="NZ_JAVRIB010000001.1"/>
</dbReference>
<dbReference type="InterPro" id="IPR037406">
    <property type="entry name" value="MetR_PBP2"/>
</dbReference>
<dbReference type="EMBL" id="JAVRIB010000001">
    <property type="protein sequence ID" value="MDT0633627.1"/>
    <property type="molecule type" value="Genomic_DNA"/>
</dbReference>
<keyword evidence="5" id="KW-0028">Amino-acid biosynthesis</keyword>
<dbReference type="SUPFAM" id="SSF53850">
    <property type="entry name" value="Periplasmic binding protein-like II"/>
    <property type="match status" value="1"/>
</dbReference>
<dbReference type="SUPFAM" id="SSF46785">
    <property type="entry name" value="Winged helix' DNA-binding domain"/>
    <property type="match status" value="1"/>
</dbReference>
<accession>A0ABU3BWF6</accession>
<protein>
    <recommendedName>
        <fullName evidence="3">HTH-type transcriptional regulator MetR</fullName>
    </recommendedName>
</protein>
<evidence type="ECO:0000256" key="7">
    <source>
        <dbReference type="ARBA" id="ARBA00023125"/>
    </source>
</evidence>
<dbReference type="InterPro" id="IPR005119">
    <property type="entry name" value="LysR_subst-bd"/>
</dbReference>
<keyword evidence="7" id="KW-0238">DNA-binding</keyword>
<evidence type="ECO:0000256" key="6">
    <source>
        <dbReference type="ARBA" id="ARBA00023015"/>
    </source>
</evidence>
<comment type="caution">
    <text evidence="11">The sequence shown here is derived from an EMBL/GenBank/DDBJ whole genome shotgun (WGS) entry which is preliminary data.</text>
</comment>
<organism evidence="11 12">
    <name type="scientific">Spectribacter hydrogenoxidans</name>
    <dbReference type="NCBI Taxonomy" id="3075608"/>
    <lineage>
        <taxon>Bacteria</taxon>
        <taxon>Pseudomonadati</taxon>
        <taxon>Pseudomonadota</taxon>
        <taxon>Gammaproteobacteria</taxon>
        <taxon>Salinisphaerales</taxon>
        <taxon>Salinisphaeraceae</taxon>
        <taxon>Spectribacter</taxon>
    </lineage>
</organism>
<reference evidence="11 12" key="1">
    <citation type="submission" date="2023-09" db="EMBL/GenBank/DDBJ databases">
        <authorList>
            <person name="Rey-Velasco X."/>
        </authorList>
    </citation>
    <scope>NUCLEOTIDE SEQUENCE [LARGE SCALE GENOMIC DNA]</scope>
    <source>
        <strain evidence="11 12">W335</strain>
    </source>
</reference>
<dbReference type="Pfam" id="PF03466">
    <property type="entry name" value="LysR_substrate"/>
    <property type="match status" value="1"/>
</dbReference>
<keyword evidence="9" id="KW-0486">Methionine biosynthesis</keyword>
<dbReference type="PRINTS" id="PR00039">
    <property type="entry name" value="HTHLYSR"/>
</dbReference>
<evidence type="ECO:0000256" key="5">
    <source>
        <dbReference type="ARBA" id="ARBA00022605"/>
    </source>
</evidence>
<evidence type="ECO:0000256" key="8">
    <source>
        <dbReference type="ARBA" id="ARBA00023163"/>
    </source>
</evidence>
<evidence type="ECO:0000256" key="1">
    <source>
        <dbReference type="ARBA" id="ARBA00004496"/>
    </source>
</evidence>
<evidence type="ECO:0000256" key="9">
    <source>
        <dbReference type="ARBA" id="ARBA00023167"/>
    </source>
</evidence>
<keyword evidence="8" id="KW-0804">Transcription</keyword>
<evidence type="ECO:0000256" key="3">
    <source>
        <dbReference type="ARBA" id="ARBA00019365"/>
    </source>
</evidence>
<dbReference type="Gene3D" id="1.10.10.10">
    <property type="entry name" value="Winged helix-like DNA-binding domain superfamily/Winged helix DNA-binding domain"/>
    <property type="match status" value="1"/>
</dbReference>
<gene>
    <name evidence="11" type="ORF">RM532_01510</name>
</gene>
<evidence type="ECO:0000259" key="10">
    <source>
        <dbReference type="PROSITE" id="PS50931"/>
    </source>
</evidence>
<comment type="subcellular location">
    <subcellularLocation>
        <location evidence="1">Cytoplasm</location>
    </subcellularLocation>
</comment>
<dbReference type="CDD" id="cd08441">
    <property type="entry name" value="PBP2_MetR"/>
    <property type="match status" value="1"/>
</dbReference>
<dbReference type="InterPro" id="IPR036390">
    <property type="entry name" value="WH_DNA-bd_sf"/>
</dbReference>
<dbReference type="PANTHER" id="PTHR30346">
    <property type="entry name" value="TRANSCRIPTIONAL DUAL REGULATOR HCAR-RELATED"/>
    <property type="match status" value="1"/>
</dbReference>
<dbReference type="Proteomes" id="UP001251857">
    <property type="component" value="Unassembled WGS sequence"/>
</dbReference>
<keyword evidence="4" id="KW-0963">Cytoplasm</keyword>